<dbReference type="AlphaFoldDB" id="A0A7G2RMI5"/>
<protein>
    <submittedName>
        <fullName evidence="2">Uncharacterized protein</fullName>
    </submittedName>
</protein>
<evidence type="ECO:0000313" key="3">
    <source>
        <dbReference type="Proteomes" id="UP000035740"/>
    </source>
</evidence>
<proteinExistence type="predicted"/>
<sequence>MGTTAPLAIGTRGTVGSLVRREIEYFRRLECVETSKKPSPKNYVGISSNKTSFPTSRVKTPTLGSLLTMSWRRKGRKSNSTSSSSGSNNNSNSFLPSMCSAVDVSESKKFGGFSYRNLKVDMNVH</sequence>
<dbReference type="Proteomes" id="UP000035740">
    <property type="component" value="Unassembled WGS sequence"/>
</dbReference>
<feature type="compositionally biased region" description="Low complexity" evidence="1">
    <location>
        <begin position="78"/>
        <end position="93"/>
    </location>
</feature>
<dbReference type="PANTHER" id="PTHR35131:SF1">
    <property type="entry name" value="EXPRESSED PROTEIN"/>
    <property type="match status" value="1"/>
</dbReference>
<dbReference type="OrthoDB" id="783264at2759"/>
<accession>A0A7G2RMI5</accession>
<keyword evidence="3" id="KW-1185">Reference proteome</keyword>
<organism evidence="2 3">
    <name type="scientific">Beta vulgaris subsp. vulgaris</name>
    <name type="common">Beet</name>
    <dbReference type="NCBI Taxonomy" id="3555"/>
    <lineage>
        <taxon>Eukaryota</taxon>
        <taxon>Viridiplantae</taxon>
        <taxon>Streptophyta</taxon>
        <taxon>Embryophyta</taxon>
        <taxon>Tracheophyta</taxon>
        <taxon>Spermatophyta</taxon>
        <taxon>Magnoliopsida</taxon>
        <taxon>eudicotyledons</taxon>
        <taxon>Gunneridae</taxon>
        <taxon>Pentapetalae</taxon>
        <taxon>Caryophyllales</taxon>
        <taxon>Chenopodiaceae</taxon>
        <taxon>Betoideae</taxon>
        <taxon>Beta</taxon>
    </lineage>
</organism>
<dbReference type="EMBL" id="KQ090362">
    <property type="protein sequence ID" value="KMS96734.1"/>
    <property type="molecule type" value="Genomic_DNA"/>
</dbReference>
<reference evidence="2 3" key="1">
    <citation type="journal article" date="2014" name="Nature">
        <title>The genome of the recently domesticated crop plant sugar beet (Beta vulgaris).</title>
        <authorList>
            <person name="Dohm J.C."/>
            <person name="Minoche A.E."/>
            <person name="Holtgrawe D."/>
            <person name="Capella-Gutierrez S."/>
            <person name="Zakrzewski F."/>
            <person name="Tafer H."/>
            <person name="Rupp O."/>
            <person name="Sorensen T.R."/>
            <person name="Stracke R."/>
            <person name="Reinhardt R."/>
            <person name="Goesmann A."/>
            <person name="Kraft T."/>
            <person name="Schulz B."/>
            <person name="Stadler P.F."/>
            <person name="Schmidt T."/>
            <person name="Gabaldon T."/>
            <person name="Lehrach H."/>
            <person name="Weisshaar B."/>
            <person name="Himmelbauer H."/>
        </authorList>
    </citation>
    <scope>NUCLEOTIDE SEQUENCE [LARGE SCALE GENOMIC DNA]</scope>
    <source>
        <tissue evidence="2">Taproot</tissue>
    </source>
</reference>
<comment type="caution">
    <text evidence="2">The sequence shown here is derived from an EMBL/GenBank/DDBJ whole genome shotgun (WGS) entry which is preliminary data.</text>
</comment>
<evidence type="ECO:0000256" key="1">
    <source>
        <dbReference type="SAM" id="MobiDB-lite"/>
    </source>
</evidence>
<gene>
    <name evidence="2" type="ORF">BVRB_8g200390</name>
</gene>
<feature type="region of interest" description="Disordered" evidence="1">
    <location>
        <begin position="36"/>
        <end position="94"/>
    </location>
</feature>
<feature type="compositionally biased region" description="Polar residues" evidence="1">
    <location>
        <begin position="45"/>
        <end position="68"/>
    </location>
</feature>
<evidence type="ECO:0000313" key="2">
    <source>
        <dbReference type="EMBL" id="KMS96734.1"/>
    </source>
</evidence>
<dbReference type="OMA" id="GFLPKIC"/>
<name>A0A7G2RMI5_BETVV</name>
<dbReference type="Gramene" id="KMS96734">
    <property type="protein sequence ID" value="KMS96734"/>
    <property type="gene ID" value="BVRB_8g200390"/>
</dbReference>
<dbReference type="PANTHER" id="PTHR35131">
    <property type="entry name" value="EXPRESSED PROTEIN"/>
    <property type="match status" value="1"/>
</dbReference>